<feature type="region of interest" description="Disordered" evidence="1">
    <location>
        <begin position="260"/>
        <end position="287"/>
    </location>
</feature>
<proteinExistence type="predicted"/>
<dbReference type="InterPro" id="IPR035445">
    <property type="entry name" value="GYF-like_dom_sf"/>
</dbReference>
<dbReference type="EMBL" id="JAOAOG010000232">
    <property type="protein sequence ID" value="KAJ6238645.1"/>
    <property type="molecule type" value="Genomic_DNA"/>
</dbReference>
<organism evidence="3 5">
    <name type="scientific">Anaeramoeba flamelloides</name>
    <dbReference type="NCBI Taxonomy" id="1746091"/>
    <lineage>
        <taxon>Eukaryota</taxon>
        <taxon>Metamonada</taxon>
        <taxon>Anaeramoebidae</taxon>
        <taxon>Anaeramoeba</taxon>
    </lineage>
</organism>
<dbReference type="GO" id="GO:0005682">
    <property type="term" value="C:U5 snRNP"/>
    <property type="evidence" value="ECO:0007669"/>
    <property type="project" value="InterPro"/>
</dbReference>
<dbReference type="Proteomes" id="UP001150062">
    <property type="component" value="Unassembled WGS sequence"/>
</dbReference>
<keyword evidence="6" id="KW-1185">Reference proteome</keyword>
<feature type="domain" description="GYF" evidence="2">
    <location>
        <begin position="394"/>
        <end position="450"/>
    </location>
</feature>
<gene>
    <name evidence="3" type="ORF">M0812_20480</name>
    <name evidence="4" type="ORF">M0813_25869</name>
</gene>
<dbReference type="InterPro" id="IPR039905">
    <property type="entry name" value="CD2BP2/Lin1"/>
</dbReference>
<reference evidence="4" key="1">
    <citation type="submission" date="2022-08" db="EMBL/GenBank/DDBJ databases">
        <title>Novel sulfate-reducing endosymbionts in the free-living metamonad Anaeramoeba.</title>
        <authorList>
            <person name="Jerlstrom-Hultqvist J."/>
            <person name="Cepicka I."/>
            <person name="Gallot-Lavallee L."/>
            <person name="Salas-Leiva D."/>
            <person name="Curtis B.A."/>
            <person name="Zahonova K."/>
            <person name="Pipaliya S."/>
            <person name="Dacks J."/>
            <person name="Roger A.J."/>
        </authorList>
    </citation>
    <scope>NUCLEOTIDE SEQUENCE</scope>
    <source>
        <strain evidence="4">Schooner1</strain>
    </source>
</reference>
<dbReference type="Pfam" id="PF02213">
    <property type="entry name" value="GYF"/>
    <property type="match status" value="1"/>
</dbReference>
<comment type="caution">
    <text evidence="3">The sequence shown here is derived from an EMBL/GenBank/DDBJ whole genome shotgun (WGS) entry which is preliminary data.</text>
</comment>
<dbReference type="Proteomes" id="UP001146793">
    <property type="component" value="Unassembled WGS sequence"/>
</dbReference>
<dbReference type="SMART" id="SM00444">
    <property type="entry name" value="GYF"/>
    <property type="match status" value="1"/>
</dbReference>
<dbReference type="Gene3D" id="3.30.1490.40">
    <property type="match status" value="1"/>
</dbReference>
<evidence type="ECO:0000313" key="5">
    <source>
        <dbReference type="Proteomes" id="UP001146793"/>
    </source>
</evidence>
<dbReference type="SUPFAM" id="SSF55277">
    <property type="entry name" value="GYF domain"/>
    <property type="match status" value="1"/>
</dbReference>
<dbReference type="InterPro" id="IPR003169">
    <property type="entry name" value="GYF"/>
</dbReference>
<dbReference type="EMBL" id="JANTQA010000047">
    <property type="protein sequence ID" value="KAJ3431568.1"/>
    <property type="molecule type" value="Genomic_DNA"/>
</dbReference>
<dbReference type="PANTHER" id="PTHR13138:SF3">
    <property type="entry name" value="CD2 ANTIGEN CYTOPLASMIC TAIL-BINDING PROTEIN 2"/>
    <property type="match status" value="1"/>
</dbReference>
<dbReference type="PANTHER" id="PTHR13138">
    <property type="entry name" value="PROTEIN LIN1"/>
    <property type="match status" value="1"/>
</dbReference>
<dbReference type="PROSITE" id="PS50829">
    <property type="entry name" value="GYF"/>
    <property type="match status" value="1"/>
</dbReference>
<evidence type="ECO:0000313" key="3">
    <source>
        <dbReference type="EMBL" id="KAJ3431568.1"/>
    </source>
</evidence>
<protein>
    <submittedName>
        <fullName evidence="3">Protein lin1</fullName>
    </submittedName>
</protein>
<sequence length="450" mass="53669">MTFNSHLNKMFPTTILKQRKVINATKQKSTKEILNNKDLKVRDGIPEESLDVNDLNTTDKNLVDNTLEFDVVERTISRKVMEKYHYEINEIDNQEQKERTMKVSQIMSSQSDYPYSMEPFSMINDRDLIEFDNEGNVLPKPIQSLYKTFKSKLVKGELSQKEIENWEDTFENSNEIGDCEPSTTNIEDDIEIEELIEKVKDKMTLRKRTRSKNGRIRRTIRNSRKGRSINSKFTKNQTNNLEKEIERELEKKEEEIINEKVMQQEKEKDYKEEEHNKRKQDQELRKDNQKTILESIVNLLNNEETPSMALKRFSGPKVKRVSHSRRKFRKKNVQKEQQNPKNIGTVETKKGSVKFNLLSDYIHRAIDFGSYDIYHLTKEQLVDEIRKYKIQTLKQGWLYRWRNDQSDKVYGPYTAEEMNMWLDSGFFYNVFAKRVGDKEFRNIEKIGRFY</sequence>
<accession>A0AAV7YV36</accession>
<evidence type="ECO:0000313" key="6">
    <source>
        <dbReference type="Proteomes" id="UP001150062"/>
    </source>
</evidence>
<evidence type="ECO:0000256" key="1">
    <source>
        <dbReference type="SAM" id="MobiDB-lite"/>
    </source>
</evidence>
<evidence type="ECO:0000259" key="2">
    <source>
        <dbReference type="PROSITE" id="PS50829"/>
    </source>
</evidence>
<evidence type="ECO:0000313" key="4">
    <source>
        <dbReference type="EMBL" id="KAJ6238645.1"/>
    </source>
</evidence>
<reference evidence="3" key="2">
    <citation type="submission" date="2022-08" db="EMBL/GenBank/DDBJ databases">
        <title>Novel sulphate-reducing endosymbionts in the free-living metamonad Anaeramoeba.</title>
        <authorList>
            <person name="Jerlstrom-Hultqvist J."/>
            <person name="Cepicka I."/>
            <person name="Gallot-Lavallee L."/>
            <person name="Salas-Leiva D."/>
            <person name="Curtis B.A."/>
            <person name="Zahonova K."/>
            <person name="Pipaliya S."/>
            <person name="Dacks J."/>
            <person name="Roger A.J."/>
        </authorList>
    </citation>
    <scope>NUCLEOTIDE SEQUENCE</scope>
    <source>
        <strain evidence="3">Busselton2</strain>
    </source>
</reference>
<name>A0AAV7YV36_9EUKA</name>
<dbReference type="AlphaFoldDB" id="A0AAV7YV36"/>